<dbReference type="Pfam" id="PF13620">
    <property type="entry name" value="CarboxypepD_reg"/>
    <property type="match status" value="1"/>
</dbReference>
<feature type="domain" description="Outer membrane protein beta-barrel" evidence="1">
    <location>
        <begin position="405"/>
        <end position="742"/>
    </location>
</feature>
<dbReference type="InterPro" id="IPR008969">
    <property type="entry name" value="CarboxyPept-like_regulatory"/>
</dbReference>
<dbReference type="Pfam" id="PF14905">
    <property type="entry name" value="OMP_b-brl_3"/>
    <property type="match status" value="1"/>
</dbReference>
<dbReference type="InterPro" id="IPR041700">
    <property type="entry name" value="OMP_b-brl_3"/>
</dbReference>
<evidence type="ECO:0000259" key="1">
    <source>
        <dbReference type="Pfam" id="PF14905"/>
    </source>
</evidence>
<dbReference type="AlphaFoldDB" id="A0A5J4S6A5"/>
<dbReference type="Gene3D" id="2.60.40.1120">
    <property type="entry name" value="Carboxypeptidase-like, regulatory domain"/>
    <property type="match status" value="1"/>
</dbReference>
<reference evidence="2" key="1">
    <citation type="submission" date="2019-03" db="EMBL/GenBank/DDBJ databases">
        <title>Single cell metagenomics reveals metabolic interactions within the superorganism composed of flagellate Streblomastix strix and complex community of Bacteroidetes bacteria on its surface.</title>
        <authorList>
            <person name="Treitli S.C."/>
            <person name="Kolisko M."/>
            <person name="Husnik F."/>
            <person name="Keeling P."/>
            <person name="Hampl V."/>
        </authorList>
    </citation>
    <scope>NUCLEOTIDE SEQUENCE</scope>
    <source>
        <strain evidence="2">STM</strain>
    </source>
</reference>
<sequence>MRRFIIYCVLFVTIQGVFAQAFNINGVLKTKDKEPVEFADIVLQTVDSVFVNGTSSGLDGHFTLSKVMPGNYRLMISCIGYLTRRISLEGMTGHIDLDEILMDEESLALAGVTVNATAMTNTIDKKLVYPTERQVTASTNGINLLQQLMLPGLLVNAMFNEVSLPGGGELQFRINGVKVEREDVLALQPAKIIRIEYHDNPGLKYGNAEVVIDYIVRRPESGGSVGVELNDGITTLGWGNNSLNARINHKHSEFSLNYNINHRHFNDMWRNNMETFTFADGSTLQRKEEGEPGEVKENWQNLNSAYNYQDSARMFNATLRGLADNQPHYDYNGWLSNMADPNDKLRIFDASSLTILRPVLDLYYQQNMKRDQTLVLNIVGTYIYTDNTRIYQESRDGVMLTNVNNITTGKKYSLIGEGIYEKKLGTNRLSTGLRHTQAYSDNTYRDVHNYATKMDQGETFFYTELKGKLEKLAYTVGAGVTRSYFEQEGVGNDYVYYTFRPRVLLQYNLPTNSSLRLKAEINNATPSLSNLSAVDQTVDSLQIQRGNPYLKPYLRYATELTYEIQKGIFYGNILAGYQYQPNAIMDEKYWEDDKIVQTWNNQKDWQLVRNRITLRVGPVKDMVQFSVTGGVNHYISNGKSYRHTYTNWYTQMGLSVTYNNLMANFGMNTNWDSFYGETMKGGDKLHYTSLGYKLKDMSFFLGMLNPFVDTYKLRTEENRSEYASFYKTNYINQISRLLIFGYTYNFSFGRKFKTEEKRLHNADEDSGIMKSGK</sequence>
<proteinExistence type="predicted"/>
<protein>
    <recommendedName>
        <fullName evidence="1">Outer membrane protein beta-barrel domain-containing protein</fullName>
    </recommendedName>
</protein>
<dbReference type="SUPFAM" id="SSF49464">
    <property type="entry name" value="Carboxypeptidase regulatory domain-like"/>
    <property type="match status" value="1"/>
</dbReference>
<gene>
    <name evidence="2" type="ORF">EZS27_010580</name>
</gene>
<comment type="caution">
    <text evidence="2">The sequence shown here is derived from an EMBL/GenBank/DDBJ whole genome shotgun (WGS) entry which is preliminary data.</text>
</comment>
<evidence type="ECO:0000313" key="2">
    <source>
        <dbReference type="EMBL" id="KAA6341629.1"/>
    </source>
</evidence>
<organism evidence="2">
    <name type="scientific">termite gut metagenome</name>
    <dbReference type="NCBI Taxonomy" id="433724"/>
    <lineage>
        <taxon>unclassified sequences</taxon>
        <taxon>metagenomes</taxon>
        <taxon>organismal metagenomes</taxon>
    </lineage>
</organism>
<dbReference type="EMBL" id="SNRY01000375">
    <property type="protein sequence ID" value="KAA6341629.1"/>
    <property type="molecule type" value="Genomic_DNA"/>
</dbReference>
<dbReference type="SUPFAM" id="SSF56935">
    <property type="entry name" value="Porins"/>
    <property type="match status" value="1"/>
</dbReference>
<name>A0A5J4S6A5_9ZZZZ</name>
<accession>A0A5J4S6A5</accession>